<name>A0ABX3EN08_9BACL</name>
<sequence length="83" mass="9411">MSTALTTFLFKGKEKKVMDLDISLSISAGQCLELLKQARWLPDNWEFKCEISRTGEEWTELDLHAVLANVIQGDGAIIRILPY</sequence>
<accession>A0ABX3EN08</accession>
<comment type="caution">
    <text evidence="1">The sequence shown here is derived from an EMBL/GenBank/DDBJ whole genome shotgun (WGS) entry which is preliminary data.</text>
</comment>
<dbReference type="Proteomes" id="UP000186058">
    <property type="component" value="Unassembled WGS sequence"/>
</dbReference>
<dbReference type="RefSeq" id="WP_074085358.1">
    <property type="nucleotide sequence ID" value="NZ_LVWI01000052.1"/>
</dbReference>
<organism evidence="1 2">
    <name type="scientific">Paenibacillus helianthi</name>
    <dbReference type="NCBI Taxonomy" id="1349432"/>
    <lineage>
        <taxon>Bacteria</taxon>
        <taxon>Bacillati</taxon>
        <taxon>Bacillota</taxon>
        <taxon>Bacilli</taxon>
        <taxon>Bacillales</taxon>
        <taxon>Paenibacillaceae</taxon>
        <taxon>Paenibacillus</taxon>
    </lineage>
</organism>
<keyword evidence="2" id="KW-1185">Reference proteome</keyword>
<evidence type="ECO:0000313" key="2">
    <source>
        <dbReference type="Proteomes" id="UP000186058"/>
    </source>
</evidence>
<dbReference type="EMBL" id="LVWI01000052">
    <property type="protein sequence ID" value="OKP84638.1"/>
    <property type="molecule type" value="Genomic_DNA"/>
</dbReference>
<gene>
    <name evidence="1" type="ORF">A3844_19305</name>
</gene>
<protein>
    <submittedName>
        <fullName evidence="1">Uncharacterized protein</fullName>
    </submittedName>
</protein>
<proteinExistence type="predicted"/>
<evidence type="ECO:0000313" key="1">
    <source>
        <dbReference type="EMBL" id="OKP84638.1"/>
    </source>
</evidence>
<reference evidence="1 2" key="1">
    <citation type="submission" date="2016-03" db="EMBL/GenBank/DDBJ databases">
        <authorList>
            <person name="Sant'Anna F.H."/>
            <person name="Ambrosini A."/>
            <person name="Souza R."/>
            <person name="Bach E."/>
            <person name="Fernandes G."/>
            <person name="Balsanelli E."/>
            <person name="Baura V.A."/>
            <person name="Souza E.M."/>
            <person name="Passaglia L."/>
        </authorList>
    </citation>
    <scope>NUCLEOTIDE SEQUENCE [LARGE SCALE GENOMIC DNA]</scope>
    <source>
        <strain evidence="1 2">P26E</strain>
    </source>
</reference>